<name>A0A8S0WJG4_CYCAE</name>
<protein>
    <recommendedName>
        <fullName evidence="3">F-box domain-containing protein</fullName>
    </recommendedName>
</protein>
<proteinExistence type="predicted"/>
<keyword evidence="2" id="KW-1185">Reference proteome</keyword>
<evidence type="ECO:0000313" key="1">
    <source>
        <dbReference type="EMBL" id="CAA7271161.1"/>
    </source>
</evidence>
<reference evidence="1 2" key="1">
    <citation type="submission" date="2020-01" db="EMBL/GenBank/DDBJ databases">
        <authorList>
            <person name="Gupta K D."/>
        </authorList>
    </citation>
    <scope>NUCLEOTIDE SEQUENCE [LARGE SCALE GENOMIC DNA]</scope>
</reference>
<gene>
    <name evidence="1" type="ORF">AAE3_LOCUS13416</name>
</gene>
<comment type="caution">
    <text evidence="1">The sequence shown here is derived from an EMBL/GenBank/DDBJ whole genome shotgun (WGS) entry which is preliminary data.</text>
</comment>
<organism evidence="1 2">
    <name type="scientific">Cyclocybe aegerita</name>
    <name type="common">Black poplar mushroom</name>
    <name type="synonym">Agrocybe aegerita</name>
    <dbReference type="NCBI Taxonomy" id="1973307"/>
    <lineage>
        <taxon>Eukaryota</taxon>
        <taxon>Fungi</taxon>
        <taxon>Dikarya</taxon>
        <taxon>Basidiomycota</taxon>
        <taxon>Agaricomycotina</taxon>
        <taxon>Agaricomycetes</taxon>
        <taxon>Agaricomycetidae</taxon>
        <taxon>Agaricales</taxon>
        <taxon>Agaricineae</taxon>
        <taxon>Bolbitiaceae</taxon>
        <taxon>Cyclocybe</taxon>
    </lineage>
</organism>
<dbReference type="OrthoDB" id="3139399at2759"/>
<evidence type="ECO:0008006" key="3">
    <source>
        <dbReference type="Google" id="ProtNLM"/>
    </source>
</evidence>
<accession>A0A8S0WJG4</accession>
<dbReference type="Proteomes" id="UP000467700">
    <property type="component" value="Unassembled WGS sequence"/>
</dbReference>
<evidence type="ECO:0000313" key="2">
    <source>
        <dbReference type="Proteomes" id="UP000467700"/>
    </source>
</evidence>
<dbReference type="EMBL" id="CACVBS010000101">
    <property type="protein sequence ID" value="CAA7271161.1"/>
    <property type="molecule type" value="Genomic_DNA"/>
</dbReference>
<dbReference type="AlphaFoldDB" id="A0A8S0WJG4"/>
<sequence>MAHIHNLPTEILGEIFLRCLPERPREESQPNTKIAPILLCHVCSEWRITALRLPKLWARLCMKSTFKVLYPIYNHWKKEEYSHMKYPIYEELPMDPCTLEFLAWWKDNACSVPIDLYLDKIKEERVEYDVEEDGTILDGTPPGPETVNALEFALGGLPSIRHFEMAINRHAMEVLCKAATQTTFERLESLAVHQYFHIGITSRTKFVFAFPPAPRLRRLALTSYVNTPSFCWGQLTHLCILCPIEQSNWLEVLTNCENLLSGVFYLFEDKSDAGEPVTPSTIMHSKLRQLVVIPSATFRWVSFPGLKALRILENEQICSIKTLAELLWKAPALNELHIHSRVTDFDRFFCRSSPEAEESCWLQNLLPELELLSFEFTQCRANSNGSAIAQLLKSGWAKLPYRNGKPSRLRISFDADSRNNDGYTSPVVTAEELEEIKRSNLIREMEELSSASDEHTTIELRLPTVGDKKRDSYRYLWDAEDLPRWDEVMGFLEPT</sequence>